<reference evidence="9" key="1">
    <citation type="journal article" date="2019" name="Sci. Rep.">
        <title>Draft genome of Tanacetum cinerariifolium, the natural source of mosquito coil.</title>
        <authorList>
            <person name="Yamashiro T."/>
            <person name="Shiraishi A."/>
            <person name="Satake H."/>
            <person name="Nakayama K."/>
        </authorList>
    </citation>
    <scope>NUCLEOTIDE SEQUENCE</scope>
</reference>
<dbReference type="InterPro" id="IPR043128">
    <property type="entry name" value="Rev_trsase/Diguanyl_cyclase"/>
</dbReference>
<evidence type="ECO:0000313" key="9">
    <source>
        <dbReference type="EMBL" id="GEU52976.1"/>
    </source>
</evidence>
<dbReference type="GO" id="GO:0006508">
    <property type="term" value="P:proteolysis"/>
    <property type="evidence" value="ECO:0007669"/>
    <property type="project" value="UniProtKB-KW"/>
</dbReference>
<evidence type="ECO:0000256" key="6">
    <source>
        <dbReference type="ARBA" id="ARBA00022801"/>
    </source>
</evidence>
<dbReference type="SUPFAM" id="SSF56672">
    <property type="entry name" value="DNA/RNA polymerases"/>
    <property type="match status" value="1"/>
</dbReference>
<evidence type="ECO:0000256" key="5">
    <source>
        <dbReference type="ARBA" id="ARBA00022759"/>
    </source>
</evidence>
<dbReference type="GO" id="GO:0004519">
    <property type="term" value="F:endonuclease activity"/>
    <property type="evidence" value="ECO:0007669"/>
    <property type="project" value="UniProtKB-KW"/>
</dbReference>
<evidence type="ECO:0000259" key="8">
    <source>
        <dbReference type="Pfam" id="PF00078"/>
    </source>
</evidence>
<name>A0A6L2KUI4_TANCI</name>
<evidence type="ECO:0000256" key="7">
    <source>
        <dbReference type="ARBA" id="ARBA00022918"/>
    </source>
</evidence>
<protein>
    <submittedName>
        <fullName evidence="9">RNA-directed DNA polymerase homolog</fullName>
    </submittedName>
</protein>
<evidence type="ECO:0000256" key="4">
    <source>
        <dbReference type="ARBA" id="ARBA00022722"/>
    </source>
</evidence>
<feature type="domain" description="Reverse transcriptase" evidence="8">
    <location>
        <begin position="83"/>
        <end position="152"/>
    </location>
</feature>
<dbReference type="GO" id="GO:0003964">
    <property type="term" value="F:RNA-directed DNA polymerase activity"/>
    <property type="evidence" value="ECO:0007669"/>
    <property type="project" value="UniProtKB-KW"/>
</dbReference>
<feature type="non-terminal residue" evidence="9">
    <location>
        <position position="1"/>
    </location>
</feature>
<dbReference type="EMBL" id="BKCJ010003101">
    <property type="protein sequence ID" value="GEU52976.1"/>
    <property type="molecule type" value="Genomic_DNA"/>
</dbReference>
<dbReference type="GO" id="GO:0008233">
    <property type="term" value="F:peptidase activity"/>
    <property type="evidence" value="ECO:0007669"/>
    <property type="project" value="UniProtKB-KW"/>
</dbReference>
<organism evidence="9">
    <name type="scientific">Tanacetum cinerariifolium</name>
    <name type="common">Dalmatian daisy</name>
    <name type="synonym">Chrysanthemum cinerariifolium</name>
    <dbReference type="NCBI Taxonomy" id="118510"/>
    <lineage>
        <taxon>Eukaryota</taxon>
        <taxon>Viridiplantae</taxon>
        <taxon>Streptophyta</taxon>
        <taxon>Embryophyta</taxon>
        <taxon>Tracheophyta</taxon>
        <taxon>Spermatophyta</taxon>
        <taxon>Magnoliopsida</taxon>
        <taxon>eudicotyledons</taxon>
        <taxon>Gunneridae</taxon>
        <taxon>Pentapetalae</taxon>
        <taxon>asterids</taxon>
        <taxon>campanulids</taxon>
        <taxon>Asterales</taxon>
        <taxon>Asteraceae</taxon>
        <taxon>Asteroideae</taxon>
        <taxon>Anthemideae</taxon>
        <taxon>Anthemidinae</taxon>
        <taxon>Tanacetum</taxon>
    </lineage>
</organism>
<dbReference type="Gene3D" id="3.10.10.10">
    <property type="entry name" value="HIV Type 1 Reverse Transcriptase, subunit A, domain 1"/>
    <property type="match status" value="1"/>
</dbReference>
<keyword evidence="7 9" id="KW-0695">RNA-directed DNA polymerase</keyword>
<keyword evidence="4" id="KW-0540">Nuclease</keyword>
<dbReference type="PANTHER" id="PTHR24559">
    <property type="entry name" value="TRANSPOSON TY3-I GAG-POL POLYPROTEIN"/>
    <property type="match status" value="1"/>
</dbReference>
<dbReference type="FunFam" id="3.10.10.10:FF:000007">
    <property type="entry name" value="Retrovirus-related Pol polyprotein from transposon 17.6-like Protein"/>
    <property type="match status" value="1"/>
</dbReference>
<evidence type="ECO:0000256" key="2">
    <source>
        <dbReference type="ARBA" id="ARBA00022679"/>
    </source>
</evidence>
<keyword evidence="5" id="KW-0255">Endonuclease</keyword>
<gene>
    <name evidence="9" type="ORF">Tci_024954</name>
</gene>
<dbReference type="CDD" id="cd01647">
    <property type="entry name" value="RT_LTR"/>
    <property type="match status" value="1"/>
</dbReference>
<dbReference type="AlphaFoldDB" id="A0A6L2KUI4"/>
<keyword evidence="6" id="KW-0378">Hydrolase</keyword>
<dbReference type="Gene3D" id="3.30.70.270">
    <property type="match status" value="1"/>
</dbReference>
<dbReference type="InterPro" id="IPR000477">
    <property type="entry name" value="RT_dom"/>
</dbReference>
<dbReference type="InterPro" id="IPR043502">
    <property type="entry name" value="DNA/RNA_pol_sf"/>
</dbReference>
<dbReference type="InterPro" id="IPR053134">
    <property type="entry name" value="RNA-dir_DNA_polymerase"/>
</dbReference>
<evidence type="ECO:0000256" key="3">
    <source>
        <dbReference type="ARBA" id="ARBA00022695"/>
    </source>
</evidence>
<evidence type="ECO:0000256" key="1">
    <source>
        <dbReference type="ARBA" id="ARBA00022670"/>
    </source>
</evidence>
<keyword evidence="1" id="KW-0645">Protease</keyword>
<keyword evidence="2" id="KW-0808">Transferase</keyword>
<comment type="caution">
    <text evidence="9">The sequence shown here is derived from an EMBL/GenBank/DDBJ whole genome shotgun (WGS) entry which is preliminary data.</text>
</comment>
<dbReference type="Pfam" id="PF00078">
    <property type="entry name" value="RVT_1"/>
    <property type="match status" value="1"/>
</dbReference>
<keyword evidence="3" id="KW-0548">Nucleotidyltransferase</keyword>
<proteinExistence type="predicted"/>
<accession>A0A6L2KUI4</accession>
<sequence>EYPWPIGVFKMGLGHVSRPGIGGRESRWFIFLGTLVTRCFMAIGPPIWITDDFEALSSNLRKPFVDKPMPSVSPTINPVAMPLNEATINDKFPIPLIEELLDELGGSSFFSELDLRLGYHQVHMAEEDVHKTAFRTHGGHYEFLVIPFGLINTRYSGSEISQKEEPGSYESFGTMEGSIGTGLYMGILG</sequence>
<dbReference type="PANTHER" id="PTHR24559:SF450">
    <property type="entry name" value="RNA-DIRECTED DNA POLYMERASE HOMOLOG"/>
    <property type="match status" value="1"/>
</dbReference>